<protein>
    <submittedName>
        <fullName evidence="1">Uncharacterized protein</fullName>
    </submittedName>
</protein>
<evidence type="ECO:0000313" key="1">
    <source>
        <dbReference type="EMBL" id="GBL76882.1"/>
    </source>
</evidence>
<dbReference type="Proteomes" id="UP000499080">
    <property type="component" value="Unassembled WGS sequence"/>
</dbReference>
<dbReference type="AlphaFoldDB" id="A0A4Y2AAQ1"/>
<accession>A0A4Y2AAQ1</accession>
<reference evidence="1 2" key="1">
    <citation type="journal article" date="2019" name="Sci. Rep.">
        <title>Orb-weaving spider Araneus ventricosus genome elucidates the spidroin gene catalogue.</title>
        <authorList>
            <person name="Kono N."/>
            <person name="Nakamura H."/>
            <person name="Ohtoshi R."/>
            <person name="Moran D.A.P."/>
            <person name="Shinohara A."/>
            <person name="Yoshida Y."/>
            <person name="Fujiwara M."/>
            <person name="Mori M."/>
            <person name="Tomita M."/>
            <person name="Arakawa K."/>
        </authorList>
    </citation>
    <scope>NUCLEOTIDE SEQUENCE [LARGE SCALE GENOMIC DNA]</scope>
</reference>
<sequence>MRLASVFDHLLFGWSNYDGNKSPTTVLERRTWALGTGLHYLSALEKFTIEKEIFFLSLHFQGTKFSSISGVQLAIGLAGNLDYLKLHTCRCLSSTTNEA</sequence>
<evidence type="ECO:0000313" key="2">
    <source>
        <dbReference type="Proteomes" id="UP000499080"/>
    </source>
</evidence>
<proteinExistence type="predicted"/>
<gene>
    <name evidence="1" type="ORF">AVEN_224262_1</name>
</gene>
<keyword evidence="2" id="KW-1185">Reference proteome</keyword>
<comment type="caution">
    <text evidence="1">The sequence shown here is derived from an EMBL/GenBank/DDBJ whole genome shotgun (WGS) entry which is preliminary data.</text>
</comment>
<organism evidence="1 2">
    <name type="scientific">Araneus ventricosus</name>
    <name type="common">Orbweaver spider</name>
    <name type="synonym">Epeira ventricosa</name>
    <dbReference type="NCBI Taxonomy" id="182803"/>
    <lineage>
        <taxon>Eukaryota</taxon>
        <taxon>Metazoa</taxon>
        <taxon>Ecdysozoa</taxon>
        <taxon>Arthropoda</taxon>
        <taxon>Chelicerata</taxon>
        <taxon>Arachnida</taxon>
        <taxon>Araneae</taxon>
        <taxon>Araneomorphae</taxon>
        <taxon>Entelegynae</taxon>
        <taxon>Araneoidea</taxon>
        <taxon>Araneidae</taxon>
        <taxon>Araneus</taxon>
    </lineage>
</organism>
<name>A0A4Y2AAQ1_ARAVE</name>
<dbReference type="EMBL" id="BGPR01079994">
    <property type="protein sequence ID" value="GBL76882.1"/>
    <property type="molecule type" value="Genomic_DNA"/>
</dbReference>